<dbReference type="RefSeq" id="WP_245647467.1">
    <property type="nucleotide sequence ID" value="NZ_FNSQ01000005.1"/>
</dbReference>
<keyword evidence="2" id="KW-1005">Bacterial flagellum biogenesis</keyword>
<evidence type="ECO:0000256" key="2">
    <source>
        <dbReference type="ARBA" id="ARBA00022795"/>
    </source>
</evidence>
<protein>
    <submittedName>
        <fullName evidence="4">Flagellar assembly factor FliW</fullName>
    </submittedName>
</protein>
<reference evidence="5" key="1">
    <citation type="submission" date="2016-10" db="EMBL/GenBank/DDBJ databases">
        <authorList>
            <person name="Varghese N."/>
            <person name="Submissions S."/>
        </authorList>
    </citation>
    <scope>NUCLEOTIDE SEQUENCE [LARGE SCALE GENOMIC DNA]</scope>
    <source>
        <strain evidence="5">DSM 16089</strain>
    </source>
</reference>
<dbReference type="InterPro" id="IPR024046">
    <property type="entry name" value="Flagellar_assmbl_FliW_dom_sf"/>
</dbReference>
<keyword evidence="4" id="KW-0969">Cilium</keyword>
<dbReference type="Proteomes" id="UP000183750">
    <property type="component" value="Unassembled WGS sequence"/>
</dbReference>
<dbReference type="Pfam" id="PF02623">
    <property type="entry name" value="FliW"/>
    <property type="match status" value="1"/>
</dbReference>
<evidence type="ECO:0000313" key="5">
    <source>
        <dbReference type="Proteomes" id="UP000183750"/>
    </source>
</evidence>
<dbReference type="InterPro" id="IPR003775">
    <property type="entry name" value="Flagellar_assembly_factor_FliW"/>
</dbReference>
<keyword evidence="1" id="KW-0963">Cytoplasm</keyword>
<organism evidence="4 5">
    <name type="scientific">Microbacterium hydrocarbonoxydans</name>
    <dbReference type="NCBI Taxonomy" id="273678"/>
    <lineage>
        <taxon>Bacteria</taxon>
        <taxon>Bacillati</taxon>
        <taxon>Actinomycetota</taxon>
        <taxon>Actinomycetes</taxon>
        <taxon>Micrococcales</taxon>
        <taxon>Microbacteriaceae</taxon>
        <taxon>Microbacterium</taxon>
    </lineage>
</organism>
<dbReference type="GO" id="GO:0006417">
    <property type="term" value="P:regulation of translation"/>
    <property type="evidence" value="ECO:0007669"/>
    <property type="project" value="UniProtKB-KW"/>
</dbReference>
<dbReference type="SUPFAM" id="SSF141457">
    <property type="entry name" value="BH3618-like"/>
    <property type="match status" value="1"/>
</dbReference>
<gene>
    <name evidence="4" type="ORF">SAMN04489807_1846</name>
</gene>
<sequence length="130" mass="13623">MTAAAETMSRSVQFVSPMPGLAPYTAFTIEQLDGAAGLFALRAVDADVRLFLWDPLSADYPYSPDIPADVLADIGAPDQGAAGVFVVANPSAEGVHVNLRAPIVIHDESGRAVQVILDDQAHPIRALLGS</sequence>
<accession>A0A1H4LMW0</accession>
<dbReference type="PANTHER" id="PTHR39190:SF1">
    <property type="entry name" value="FLAGELLAR ASSEMBLY FACTOR FLIW"/>
    <property type="match status" value="1"/>
</dbReference>
<name>A0A1H4LMW0_9MICO</name>
<evidence type="ECO:0000313" key="4">
    <source>
        <dbReference type="EMBL" id="SEB71977.1"/>
    </source>
</evidence>
<evidence type="ECO:0000256" key="3">
    <source>
        <dbReference type="ARBA" id="ARBA00022845"/>
    </source>
</evidence>
<keyword evidence="4" id="KW-0282">Flagellum</keyword>
<dbReference type="Gene3D" id="2.30.290.10">
    <property type="entry name" value="BH3618-like"/>
    <property type="match status" value="1"/>
</dbReference>
<evidence type="ECO:0000256" key="1">
    <source>
        <dbReference type="ARBA" id="ARBA00022490"/>
    </source>
</evidence>
<dbReference type="PANTHER" id="PTHR39190">
    <property type="entry name" value="FLAGELLAR ASSEMBLY FACTOR FLIW"/>
    <property type="match status" value="1"/>
</dbReference>
<dbReference type="GO" id="GO:0044780">
    <property type="term" value="P:bacterial-type flagellum assembly"/>
    <property type="evidence" value="ECO:0007669"/>
    <property type="project" value="InterPro"/>
</dbReference>
<dbReference type="EMBL" id="FNSQ01000005">
    <property type="protein sequence ID" value="SEB71977.1"/>
    <property type="molecule type" value="Genomic_DNA"/>
</dbReference>
<proteinExistence type="predicted"/>
<keyword evidence="4" id="KW-0966">Cell projection</keyword>
<dbReference type="AlphaFoldDB" id="A0A1H4LMW0"/>
<keyword evidence="5" id="KW-1185">Reference proteome</keyword>
<keyword evidence="3" id="KW-0810">Translation regulation</keyword>